<dbReference type="EMBL" id="OIVN01003078">
    <property type="protein sequence ID" value="SPD08635.1"/>
    <property type="molecule type" value="Genomic_DNA"/>
</dbReference>
<evidence type="ECO:0000259" key="9">
    <source>
        <dbReference type="PROSITE" id="PS50879"/>
    </source>
</evidence>
<feature type="domain" description="RNase H type-1" evidence="9">
    <location>
        <begin position="417"/>
        <end position="546"/>
    </location>
</feature>
<dbReference type="InterPro" id="IPR041373">
    <property type="entry name" value="RT_RNaseH"/>
</dbReference>
<dbReference type="InterPro" id="IPR036397">
    <property type="entry name" value="RNaseH_sf"/>
</dbReference>
<evidence type="ECO:0000256" key="8">
    <source>
        <dbReference type="SAM" id="MobiDB-lite"/>
    </source>
</evidence>
<sequence length="750" mass="85233">MRKKGIKTRMMNGAQPIRIDSLEPSQVVEPTKSAADVKAARLEEELKEMKEQMKEMKSQVKAKAAQNLNMLIHRFESLFTKKVDDHPLPSKFILVHRSESPFTKRVDDHPLPLKFRVPQLENFDGLRDLLDYLDSFRMVFLQMQDDPALRWPGKLCLNPGRRPKDLYCRFHRDQEHNTEDCFVLKEQIEALIRQGKLKKFVHRDNQKTRLPRPEESKNRPDDNPRDVIGEIRTIIGDEDRQTTVEPINIPLVGFTRDMVNPSEVVSFTIEVGTYPKQVTTSVKFLVVDCLSAYNVIIDCPTLNKLRAGEHPSLYLAVSPTTVSSALIKDENGTQLPVNYTSKAIQGAEEKYPTMEKLALALIVAARKLQPYFQAHTIIILINHPLCKAIIIKAQALVDFIVEFTAASEEPPQDEREPQEKWEVNIDGSSVKGAGGVGIVFKTPKGRLLKHVVRLQYLTTNNEAIYEALLIGLRIAKVLGVTTLKVQSDSQLVVGQVNGEYEAKEERMRKYLDLVRSIITNFNKVIIVQIPREQNIEADALAKLASFDEATNQRIEVQNSPSHKGKELNPIDISNSWMTSITKYLEGGTLPIDVVEARKLKVRATRFILQQGVLYKRGFSLLYLRCLDKVEAEYVMEEVHEGICGNHSGERSLGIDYFTMWVEDEPLTTITEKKEELPNVLWAYRTTARTPMGETPFRLTFGTKAVIPVEIGLTSFRTSSHDDESNNQLCLNLDVLDEARDQAEAKTEVYQ</sequence>
<evidence type="ECO:0000256" key="7">
    <source>
        <dbReference type="SAM" id="Coils"/>
    </source>
</evidence>
<evidence type="ECO:0000256" key="5">
    <source>
        <dbReference type="ARBA" id="ARBA00022801"/>
    </source>
</evidence>
<keyword evidence="7" id="KW-0175">Coiled coil</keyword>
<evidence type="ECO:0000256" key="6">
    <source>
        <dbReference type="ARBA" id="ARBA00022918"/>
    </source>
</evidence>
<accession>A0A2N9H9N4</accession>
<keyword evidence="1" id="KW-0808">Transferase</keyword>
<dbReference type="Gene3D" id="3.30.420.10">
    <property type="entry name" value="Ribonuclease H-like superfamily/Ribonuclease H"/>
    <property type="match status" value="2"/>
</dbReference>
<dbReference type="GO" id="GO:0003964">
    <property type="term" value="F:RNA-directed DNA polymerase activity"/>
    <property type="evidence" value="ECO:0007669"/>
    <property type="project" value="UniProtKB-KW"/>
</dbReference>
<evidence type="ECO:0000313" key="10">
    <source>
        <dbReference type="EMBL" id="SPD08635.1"/>
    </source>
</evidence>
<protein>
    <recommendedName>
        <fullName evidence="9">RNase H type-1 domain-containing protein</fullName>
    </recommendedName>
</protein>
<dbReference type="GO" id="GO:0003676">
    <property type="term" value="F:nucleic acid binding"/>
    <property type="evidence" value="ECO:0007669"/>
    <property type="project" value="InterPro"/>
</dbReference>
<evidence type="ECO:0000256" key="1">
    <source>
        <dbReference type="ARBA" id="ARBA00022679"/>
    </source>
</evidence>
<gene>
    <name evidence="10" type="ORF">FSB_LOCUS36517</name>
</gene>
<organism evidence="10">
    <name type="scientific">Fagus sylvatica</name>
    <name type="common">Beechnut</name>
    <dbReference type="NCBI Taxonomy" id="28930"/>
    <lineage>
        <taxon>Eukaryota</taxon>
        <taxon>Viridiplantae</taxon>
        <taxon>Streptophyta</taxon>
        <taxon>Embryophyta</taxon>
        <taxon>Tracheophyta</taxon>
        <taxon>Spermatophyta</taxon>
        <taxon>Magnoliopsida</taxon>
        <taxon>eudicotyledons</taxon>
        <taxon>Gunneridae</taxon>
        <taxon>Pentapetalae</taxon>
        <taxon>rosids</taxon>
        <taxon>fabids</taxon>
        <taxon>Fagales</taxon>
        <taxon>Fagaceae</taxon>
        <taxon>Fagus</taxon>
    </lineage>
</organism>
<dbReference type="InterPro" id="IPR012337">
    <property type="entry name" value="RNaseH-like_sf"/>
</dbReference>
<evidence type="ECO:0000256" key="4">
    <source>
        <dbReference type="ARBA" id="ARBA00022759"/>
    </source>
</evidence>
<keyword evidence="3" id="KW-0540">Nuclease</keyword>
<dbReference type="GO" id="GO:0004523">
    <property type="term" value="F:RNA-DNA hybrid ribonuclease activity"/>
    <property type="evidence" value="ECO:0007669"/>
    <property type="project" value="InterPro"/>
</dbReference>
<keyword evidence="4" id="KW-0255">Endonuclease</keyword>
<dbReference type="AlphaFoldDB" id="A0A2N9H9N4"/>
<keyword evidence="6" id="KW-0695">RNA-directed DNA polymerase</keyword>
<dbReference type="Pfam" id="PF13456">
    <property type="entry name" value="RVT_3"/>
    <property type="match status" value="1"/>
</dbReference>
<dbReference type="SUPFAM" id="SSF56672">
    <property type="entry name" value="DNA/RNA polymerases"/>
    <property type="match status" value="1"/>
</dbReference>
<dbReference type="InterPro" id="IPR043502">
    <property type="entry name" value="DNA/RNA_pol_sf"/>
</dbReference>
<dbReference type="PANTHER" id="PTHR48475:SF2">
    <property type="entry name" value="RIBONUCLEASE H"/>
    <property type="match status" value="1"/>
</dbReference>
<reference evidence="10" key="1">
    <citation type="submission" date="2018-02" db="EMBL/GenBank/DDBJ databases">
        <authorList>
            <person name="Cohen D.B."/>
            <person name="Kent A.D."/>
        </authorList>
    </citation>
    <scope>NUCLEOTIDE SEQUENCE</scope>
</reference>
<evidence type="ECO:0000256" key="2">
    <source>
        <dbReference type="ARBA" id="ARBA00022695"/>
    </source>
</evidence>
<dbReference type="PROSITE" id="PS50879">
    <property type="entry name" value="RNASE_H_1"/>
    <property type="match status" value="1"/>
</dbReference>
<dbReference type="CDD" id="cd09279">
    <property type="entry name" value="RNase_HI_like"/>
    <property type="match status" value="1"/>
</dbReference>
<keyword evidence="2" id="KW-0548">Nucleotidyltransferase</keyword>
<dbReference type="SUPFAM" id="SSF53098">
    <property type="entry name" value="Ribonuclease H-like"/>
    <property type="match status" value="1"/>
</dbReference>
<evidence type="ECO:0000256" key="3">
    <source>
        <dbReference type="ARBA" id="ARBA00022722"/>
    </source>
</evidence>
<dbReference type="InterPro" id="IPR002156">
    <property type="entry name" value="RNaseH_domain"/>
</dbReference>
<dbReference type="PANTHER" id="PTHR48475">
    <property type="entry name" value="RIBONUCLEASE H"/>
    <property type="match status" value="1"/>
</dbReference>
<proteinExistence type="predicted"/>
<name>A0A2N9H9N4_FAGSY</name>
<keyword evidence="5" id="KW-0378">Hydrolase</keyword>
<feature type="region of interest" description="Disordered" evidence="8">
    <location>
        <begin position="203"/>
        <end position="226"/>
    </location>
</feature>
<dbReference type="Pfam" id="PF17917">
    <property type="entry name" value="RT_RNaseH"/>
    <property type="match status" value="1"/>
</dbReference>
<feature type="coiled-coil region" evidence="7">
    <location>
        <begin position="32"/>
        <end position="66"/>
    </location>
</feature>